<evidence type="ECO:0008006" key="3">
    <source>
        <dbReference type="Google" id="ProtNLM"/>
    </source>
</evidence>
<name>A0ABR1IRJ6_9AGAR</name>
<accession>A0ABR1IRJ6</accession>
<gene>
    <name evidence="1" type="ORF">VKT23_019066</name>
</gene>
<evidence type="ECO:0000313" key="1">
    <source>
        <dbReference type="EMBL" id="KAK7436512.1"/>
    </source>
</evidence>
<dbReference type="EMBL" id="JBANRG010000093">
    <property type="protein sequence ID" value="KAK7436512.1"/>
    <property type="molecule type" value="Genomic_DNA"/>
</dbReference>
<reference evidence="1 2" key="1">
    <citation type="submission" date="2024-01" db="EMBL/GenBank/DDBJ databases">
        <title>A draft genome for the cacao thread blight pathogen Marasmiellus scandens.</title>
        <authorList>
            <person name="Baruah I.K."/>
            <person name="Leung J."/>
            <person name="Bukari Y."/>
            <person name="Amoako-Attah I."/>
            <person name="Meinhardt L.W."/>
            <person name="Bailey B.A."/>
            <person name="Cohen S.P."/>
        </authorList>
    </citation>
    <scope>NUCLEOTIDE SEQUENCE [LARGE SCALE GENOMIC DNA]</scope>
    <source>
        <strain evidence="1 2">GH-19</strain>
    </source>
</reference>
<keyword evidence="2" id="KW-1185">Reference proteome</keyword>
<evidence type="ECO:0000313" key="2">
    <source>
        <dbReference type="Proteomes" id="UP001498398"/>
    </source>
</evidence>
<sequence length="481" mass="55152">MYRDIEEGTLAEAIKAYNSILSRLGSEREDIQRKLKAIHGSERVFQQAVLRSDSLKTIAELETALSLLIEEERAMEILLKDHKSLLSPIRRVPSEIWMQVFIQCLPDTEYIAWRPDFPPFILMSVCSHWRNLVMTTPQLWASLSIHILPKPNWRKLLNIFSSRSGQLPLNLAVQWYPSRFHREQEPFEAYIPELATSSHRWRSLQLSVPETSLRLLFDHALPQLEVLELCSQASARSWAHIRAPNLCKLAFSSVYVGVPSQSLSWPHLNEFNSRSPLMIHEVLAIFSSCPSMQRCCIHVHGEPDHGHGLGSDPIRIVRMPRLESIALVCTRSAPHILHFFDALDTPVLHSVELTSPAGIHAPPSHRPVLWPKPYLLRLTDRSGCRIRKLVFKGTVSHDLENRDIVKRLVDLREMEIWHGEEDVVPDDLKNLLNQRLREDEELRRLDDKMAILTTCSAETGGNPAREIGTEDEELDGDWNIL</sequence>
<proteinExistence type="predicted"/>
<comment type="caution">
    <text evidence="1">The sequence shown here is derived from an EMBL/GenBank/DDBJ whole genome shotgun (WGS) entry which is preliminary data.</text>
</comment>
<organism evidence="1 2">
    <name type="scientific">Marasmiellus scandens</name>
    <dbReference type="NCBI Taxonomy" id="2682957"/>
    <lineage>
        <taxon>Eukaryota</taxon>
        <taxon>Fungi</taxon>
        <taxon>Dikarya</taxon>
        <taxon>Basidiomycota</taxon>
        <taxon>Agaricomycotina</taxon>
        <taxon>Agaricomycetes</taxon>
        <taxon>Agaricomycetidae</taxon>
        <taxon>Agaricales</taxon>
        <taxon>Marasmiineae</taxon>
        <taxon>Omphalotaceae</taxon>
        <taxon>Marasmiellus</taxon>
    </lineage>
</organism>
<protein>
    <recommendedName>
        <fullName evidence="3">F-box domain-containing protein</fullName>
    </recommendedName>
</protein>
<dbReference type="Proteomes" id="UP001498398">
    <property type="component" value="Unassembled WGS sequence"/>
</dbReference>